<dbReference type="GO" id="GO:0010468">
    <property type="term" value="P:regulation of gene expression"/>
    <property type="evidence" value="ECO:0007669"/>
    <property type="project" value="InterPro"/>
</dbReference>
<dbReference type="EMBL" id="ATAE01000046">
    <property type="protein sequence ID" value="ERN51678.1"/>
    <property type="molecule type" value="Genomic_DNA"/>
</dbReference>
<feature type="transmembrane region" description="Helical" evidence="1">
    <location>
        <begin position="225"/>
        <end position="243"/>
    </location>
</feature>
<evidence type="ECO:0000313" key="2">
    <source>
        <dbReference type="EMBL" id="ERN51678.1"/>
    </source>
</evidence>
<comment type="caution">
    <text evidence="2">The sequence shown here is derived from an EMBL/GenBank/DDBJ whole genome shotgun (WGS) entry which is preliminary data.</text>
</comment>
<dbReference type="InterPro" id="IPR007820">
    <property type="entry name" value="AbrB_fam"/>
</dbReference>
<keyword evidence="3" id="KW-1185">Reference proteome</keyword>
<dbReference type="AlphaFoldDB" id="U6SJB5"/>
<dbReference type="PANTHER" id="PTHR38457:SF1">
    <property type="entry name" value="REGULATOR ABRB-RELATED"/>
    <property type="match status" value="1"/>
</dbReference>
<feature type="transmembrane region" description="Helical" evidence="1">
    <location>
        <begin position="26"/>
        <end position="42"/>
    </location>
</feature>
<dbReference type="GO" id="GO:0016020">
    <property type="term" value="C:membrane"/>
    <property type="evidence" value="ECO:0007669"/>
    <property type="project" value="InterPro"/>
</dbReference>
<dbReference type="Proteomes" id="UP000017170">
    <property type="component" value="Unassembled WGS sequence"/>
</dbReference>
<feature type="transmembrane region" description="Helical" evidence="1">
    <location>
        <begin position="264"/>
        <end position="284"/>
    </location>
</feature>
<name>U6SJB5_9BACI</name>
<dbReference type="PANTHER" id="PTHR38457">
    <property type="entry name" value="REGULATOR ABRB-RELATED"/>
    <property type="match status" value="1"/>
</dbReference>
<feature type="transmembrane region" description="Helical" evidence="1">
    <location>
        <begin position="175"/>
        <end position="195"/>
    </location>
</feature>
<feature type="transmembrane region" description="Helical" evidence="1">
    <location>
        <begin position="145"/>
        <end position="163"/>
    </location>
</feature>
<reference evidence="2 3" key="1">
    <citation type="journal article" date="2013" name="Genome Announc.">
        <title>Genome Sequence of the Extreme Obligate Alkaliphile Bacillus marmarensis Strain DSM 21297.</title>
        <authorList>
            <person name="Wernick D.G."/>
            <person name="Choi K.Y."/>
            <person name="Tat C.A."/>
            <person name="Lafontaine Rivera J.G."/>
            <person name="Liao J.C."/>
        </authorList>
    </citation>
    <scope>NUCLEOTIDE SEQUENCE [LARGE SCALE GENOMIC DNA]</scope>
    <source>
        <strain evidence="2 3">DSM 21297</strain>
    </source>
</reference>
<evidence type="ECO:0000256" key="1">
    <source>
        <dbReference type="SAM" id="Phobius"/>
    </source>
</evidence>
<keyword evidence="1" id="KW-1133">Transmembrane helix</keyword>
<accession>U6SJB5</accession>
<organism evidence="2 3">
    <name type="scientific">Alkalihalophilus marmarensis DSM 21297</name>
    <dbReference type="NCBI Taxonomy" id="1188261"/>
    <lineage>
        <taxon>Bacteria</taxon>
        <taxon>Bacillati</taxon>
        <taxon>Bacillota</taxon>
        <taxon>Bacilli</taxon>
        <taxon>Bacillales</taxon>
        <taxon>Bacillaceae</taxon>
        <taxon>Alkalihalophilus</taxon>
    </lineage>
</organism>
<gene>
    <name evidence="2" type="ORF">A33I_19530</name>
</gene>
<dbReference type="PIRSF" id="PIRSF038991">
    <property type="entry name" value="Protein_AbrB"/>
    <property type="match status" value="1"/>
</dbReference>
<keyword evidence="1" id="KW-0472">Membrane</keyword>
<dbReference type="NCBIfam" id="TIGR03082">
    <property type="entry name" value="Gneg_AbrB_dup"/>
    <property type="match status" value="2"/>
</dbReference>
<protein>
    <recommendedName>
        <fullName evidence="4">Ammonia monooxygenase</fullName>
    </recommendedName>
</protein>
<keyword evidence="1" id="KW-0812">Transmembrane</keyword>
<sequence length="344" mass="37074">MLQKATFLIIAALVGAAFSYLNVPAGWLLGSLVTGIVSAFYIKKLFFSDSLFKVSLAIIGGNIGFMVVPEQFLTYHMLIGPFLITLILTIVGGILLGRFLLKYTGMHPNTAFFCCMPGGASEVIALSKEYGADQRLVAAFHTTRITLFVFVIPFIVGLSHPVVNSGLSSNGVSFTSGSTAIAALIIVVIVTLWLGARVRFPGSALFFAIVLGFSVHQWVVPASEMPFFVTGLAQALMGAIIGMRFDRETFQEIKRVGGASALTLALYFLMSFGLAAIFFFLTPINYSTSLLSIVPAGAAEMASTATMLAIEPTMVATLQMLRVLALFLVLPFLIKWFAEKPKTH</sequence>
<feature type="transmembrane region" description="Helical" evidence="1">
    <location>
        <begin position="54"/>
        <end position="72"/>
    </location>
</feature>
<dbReference type="Pfam" id="PF05145">
    <property type="entry name" value="AbrB"/>
    <property type="match status" value="1"/>
</dbReference>
<evidence type="ECO:0000313" key="3">
    <source>
        <dbReference type="Proteomes" id="UP000017170"/>
    </source>
</evidence>
<dbReference type="PATRIC" id="fig|1188261.3.peg.3465"/>
<proteinExistence type="predicted"/>
<evidence type="ECO:0008006" key="4">
    <source>
        <dbReference type="Google" id="ProtNLM"/>
    </source>
</evidence>
<dbReference type="InterPro" id="IPR017516">
    <property type="entry name" value="AbrB_dup"/>
</dbReference>
<dbReference type="RefSeq" id="WP_022629495.1">
    <property type="nucleotide sequence ID" value="NZ_ATAE01000046.1"/>
</dbReference>
<feature type="transmembrane region" description="Helical" evidence="1">
    <location>
        <begin position="202"/>
        <end position="219"/>
    </location>
</feature>
<feature type="transmembrane region" description="Helical" evidence="1">
    <location>
        <begin position="78"/>
        <end position="101"/>
    </location>
</feature>
<feature type="transmembrane region" description="Helical" evidence="1">
    <location>
        <begin position="321"/>
        <end position="338"/>
    </location>
</feature>